<dbReference type="SUPFAM" id="SSF52402">
    <property type="entry name" value="Adenine nucleotide alpha hydrolases-like"/>
    <property type="match status" value="2"/>
</dbReference>
<dbReference type="InterPro" id="IPR006016">
    <property type="entry name" value="UspA"/>
</dbReference>
<dbReference type="OrthoDB" id="1522603at2"/>
<dbReference type="PRINTS" id="PR01438">
    <property type="entry name" value="UNVRSLSTRESS"/>
</dbReference>
<protein>
    <submittedName>
        <fullName evidence="3">Nucleotide-binding universal stress UspA family protein</fullName>
    </submittedName>
</protein>
<dbReference type="Proteomes" id="UP000293562">
    <property type="component" value="Unassembled WGS sequence"/>
</dbReference>
<gene>
    <name evidence="3" type="ORF">EV201_2052</name>
</gene>
<name>A0A4Q7VMG1_9BACT</name>
<comment type="caution">
    <text evidence="3">The sequence shown here is derived from an EMBL/GenBank/DDBJ whole genome shotgun (WGS) entry which is preliminary data.</text>
</comment>
<evidence type="ECO:0000313" key="4">
    <source>
        <dbReference type="Proteomes" id="UP000293562"/>
    </source>
</evidence>
<organism evidence="3 4">
    <name type="scientific">Ancylomarina subtilis</name>
    <dbReference type="NCBI Taxonomy" id="1639035"/>
    <lineage>
        <taxon>Bacteria</taxon>
        <taxon>Pseudomonadati</taxon>
        <taxon>Bacteroidota</taxon>
        <taxon>Bacteroidia</taxon>
        <taxon>Marinilabiliales</taxon>
        <taxon>Marinifilaceae</taxon>
        <taxon>Ancylomarina</taxon>
    </lineage>
</organism>
<dbReference type="PANTHER" id="PTHR46268:SF6">
    <property type="entry name" value="UNIVERSAL STRESS PROTEIN UP12"/>
    <property type="match status" value="1"/>
</dbReference>
<dbReference type="Pfam" id="PF00582">
    <property type="entry name" value="Usp"/>
    <property type="match status" value="1"/>
</dbReference>
<dbReference type="PANTHER" id="PTHR46268">
    <property type="entry name" value="STRESS RESPONSE PROTEIN NHAX"/>
    <property type="match status" value="1"/>
</dbReference>
<dbReference type="Gene3D" id="3.40.50.620">
    <property type="entry name" value="HUPs"/>
    <property type="match status" value="2"/>
</dbReference>
<sequence length="274" mass="31548">MKERGKAIVVGWDFSEYSKLALDHALFYAYQTTMKVCLVHIVRWQSDLAKMEIELQKEVDQIYQKTGKRVDMMLRVGSVSSGLKAAAREISAAVVFIGTQGVKGIQNYVGSHVLKTIANSVIPFVVVQAPLEKHHKFTLVCPIDSRKECKEVLYWVTYLARIFGANISLVYPEYATPTKKIKTRANINFSKNYLRDYRMIYEEVKLDSKGFNKAIIKYAKDKHADLILTITNRRQKVQNFFFTDKIQYLLANKEKIPVLCVSPRKDVWLYGGYK</sequence>
<dbReference type="AlphaFoldDB" id="A0A4Q7VMG1"/>
<reference evidence="3 4" key="1">
    <citation type="submission" date="2019-02" db="EMBL/GenBank/DDBJ databases">
        <title>Genomic Encyclopedia of Type Strains, Phase IV (KMG-IV): sequencing the most valuable type-strain genomes for metagenomic binning, comparative biology and taxonomic classification.</title>
        <authorList>
            <person name="Goeker M."/>
        </authorList>
    </citation>
    <scope>NUCLEOTIDE SEQUENCE [LARGE SCALE GENOMIC DNA]</scope>
    <source>
        <strain evidence="3 4">DSM 28825</strain>
    </source>
</reference>
<dbReference type="CDD" id="cd00293">
    <property type="entry name" value="USP-like"/>
    <property type="match status" value="1"/>
</dbReference>
<dbReference type="InterPro" id="IPR014729">
    <property type="entry name" value="Rossmann-like_a/b/a_fold"/>
</dbReference>
<proteinExistence type="inferred from homology"/>
<comment type="similarity">
    <text evidence="1">Belongs to the universal stress protein A family.</text>
</comment>
<accession>A0A4Q7VMG1</accession>
<dbReference type="RefSeq" id="WP_130307414.1">
    <property type="nucleotide sequence ID" value="NZ_SHKN01000001.1"/>
</dbReference>
<feature type="domain" description="UspA" evidence="2">
    <location>
        <begin position="6"/>
        <end position="127"/>
    </location>
</feature>
<dbReference type="EMBL" id="SHKN01000001">
    <property type="protein sequence ID" value="RZT97384.1"/>
    <property type="molecule type" value="Genomic_DNA"/>
</dbReference>
<evidence type="ECO:0000259" key="2">
    <source>
        <dbReference type="Pfam" id="PF00582"/>
    </source>
</evidence>
<dbReference type="InterPro" id="IPR006015">
    <property type="entry name" value="Universal_stress_UspA"/>
</dbReference>
<evidence type="ECO:0000313" key="3">
    <source>
        <dbReference type="EMBL" id="RZT97384.1"/>
    </source>
</evidence>
<keyword evidence="4" id="KW-1185">Reference proteome</keyword>
<evidence type="ECO:0000256" key="1">
    <source>
        <dbReference type="ARBA" id="ARBA00008791"/>
    </source>
</evidence>